<dbReference type="Pfam" id="PF12854">
    <property type="entry name" value="PPR_1"/>
    <property type="match status" value="1"/>
</dbReference>
<evidence type="ECO:0000256" key="3">
    <source>
        <dbReference type="PROSITE-ProRule" id="PRU00708"/>
    </source>
</evidence>
<dbReference type="Proteomes" id="UP001279734">
    <property type="component" value="Unassembled WGS sequence"/>
</dbReference>
<dbReference type="NCBIfam" id="TIGR00756">
    <property type="entry name" value="PPR"/>
    <property type="match status" value="4"/>
</dbReference>
<evidence type="ECO:0000256" key="1">
    <source>
        <dbReference type="ARBA" id="ARBA00007626"/>
    </source>
</evidence>
<name>A0AAD3TJJ4_NEPGR</name>
<dbReference type="InterPro" id="IPR011990">
    <property type="entry name" value="TPR-like_helical_dom_sf"/>
</dbReference>
<evidence type="ECO:0000313" key="5">
    <source>
        <dbReference type="Proteomes" id="UP001279734"/>
    </source>
</evidence>
<comment type="similarity">
    <text evidence="1">Belongs to the PPR family. P subfamily.</text>
</comment>
<keyword evidence="2" id="KW-0677">Repeat</keyword>
<evidence type="ECO:0000313" key="4">
    <source>
        <dbReference type="EMBL" id="GMH30341.1"/>
    </source>
</evidence>
<dbReference type="EMBL" id="BSYO01000038">
    <property type="protein sequence ID" value="GMH30341.1"/>
    <property type="molecule type" value="Genomic_DNA"/>
</dbReference>
<reference evidence="4" key="1">
    <citation type="submission" date="2023-05" db="EMBL/GenBank/DDBJ databases">
        <title>Nepenthes gracilis genome sequencing.</title>
        <authorList>
            <person name="Fukushima K."/>
        </authorList>
    </citation>
    <scope>NUCLEOTIDE SEQUENCE</scope>
    <source>
        <strain evidence="4">SING2019-196</strain>
    </source>
</reference>
<feature type="repeat" description="PPR" evidence="3">
    <location>
        <begin position="79"/>
        <end position="113"/>
    </location>
</feature>
<protein>
    <recommendedName>
        <fullName evidence="6">Pentatricopeptide repeat-containing protein</fullName>
    </recommendedName>
</protein>
<dbReference type="PANTHER" id="PTHR46128:SF211">
    <property type="entry name" value="PENTACOTRIPEPTIDE-REPEAT REGION OF PRORP DOMAIN-CONTAINING PROTEIN"/>
    <property type="match status" value="1"/>
</dbReference>
<keyword evidence="5" id="KW-1185">Reference proteome</keyword>
<dbReference type="InterPro" id="IPR050872">
    <property type="entry name" value="PPR_P_subfamily"/>
</dbReference>
<evidence type="ECO:0008006" key="6">
    <source>
        <dbReference type="Google" id="ProtNLM"/>
    </source>
</evidence>
<sequence length="190" mass="21340">MNNEELEEEMAVLDKAWRGGVVHLMGENEVVAGKGSGIGKKILIDYGYSFLRKKREGSGRPEEAKRLWKEMIEKGCKPNNVVYSALIDGLCGDGKPEDAKEILSAMINAGLAPNAFTYSSLLKGYLRIGRAPEALLVWKEMESKNCIRNEVCYIVLIHGLCEDGKLKEAMMVWRHHIDCRKIEKTTVIIQ</sequence>
<dbReference type="Gene3D" id="1.25.40.10">
    <property type="entry name" value="Tetratricopeptide repeat domain"/>
    <property type="match status" value="1"/>
</dbReference>
<organism evidence="4 5">
    <name type="scientific">Nepenthes gracilis</name>
    <name type="common">Slender pitcher plant</name>
    <dbReference type="NCBI Taxonomy" id="150966"/>
    <lineage>
        <taxon>Eukaryota</taxon>
        <taxon>Viridiplantae</taxon>
        <taxon>Streptophyta</taxon>
        <taxon>Embryophyta</taxon>
        <taxon>Tracheophyta</taxon>
        <taxon>Spermatophyta</taxon>
        <taxon>Magnoliopsida</taxon>
        <taxon>eudicotyledons</taxon>
        <taxon>Gunneridae</taxon>
        <taxon>Pentapetalae</taxon>
        <taxon>Caryophyllales</taxon>
        <taxon>Nepenthaceae</taxon>
        <taxon>Nepenthes</taxon>
    </lineage>
</organism>
<dbReference type="InterPro" id="IPR002885">
    <property type="entry name" value="PPR_rpt"/>
</dbReference>
<dbReference type="Pfam" id="PF13041">
    <property type="entry name" value="PPR_2"/>
    <property type="match status" value="1"/>
</dbReference>
<dbReference type="PANTHER" id="PTHR46128">
    <property type="entry name" value="MITOCHONDRIAL GROUP I INTRON SPLICING FACTOR CCM1"/>
    <property type="match status" value="1"/>
</dbReference>
<feature type="repeat" description="PPR" evidence="3">
    <location>
        <begin position="114"/>
        <end position="148"/>
    </location>
</feature>
<dbReference type="PROSITE" id="PS51375">
    <property type="entry name" value="PPR"/>
    <property type="match status" value="2"/>
</dbReference>
<dbReference type="AlphaFoldDB" id="A0AAD3TJJ4"/>
<gene>
    <name evidence="4" type="ORF">Nepgr_032184</name>
</gene>
<dbReference type="Pfam" id="PF01535">
    <property type="entry name" value="PPR"/>
    <property type="match status" value="1"/>
</dbReference>
<evidence type="ECO:0000256" key="2">
    <source>
        <dbReference type="ARBA" id="ARBA00022737"/>
    </source>
</evidence>
<comment type="caution">
    <text evidence="4">The sequence shown here is derived from an EMBL/GenBank/DDBJ whole genome shotgun (WGS) entry which is preliminary data.</text>
</comment>
<proteinExistence type="inferred from homology"/>
<accession>A0AAD3TJJ4</accession>